<evidence type="ECO:0000313" key="1">
    <source>
        <dbReference type="EMBL" id="VVW05196.1"/>
    </source>
</evidence>
<reference evidence="1" key="1">
    <citation type="submission" date="2019-09" db="EMBL/GenBank/DDBJ databases">
        <authorList>
            <person name="Zhang L."/>
        </authorList>
    </citation>
    <scope>NUCLEOTIDE SEQUENCE</scope>
</reference>
<dbReference type="AlphaFoldDB" id="A0A5K1ATN1"/>
<accession>A0A5K1ATN1</accession>
<proteinExistence type="predicted"/>
<protein>
    <submittedName>
        <fullName evidence="1">Uncharacterized protein</fullName>
    </submittedName>
</protein>
<name>A0A5K1ATN1_9MAGN</name>
<sequence>MSFPTQVLGPPLKAANLDPSVSCFSLPSPSIHLSGLNSRQSSPHAHFILPAAYGTKKTFVPGFSTVPSGSLSSASTLLLLIGTEG</sequence>
<organism evidence="1">
    <name type="scientific">Nymphaea colorata</name>
    <name type="common">pocket water lily</name>
    <dbReference type="NCBI Taxonomy" id="210225"/>
    <lineage>
        <taxon>Eukaryota</taxon>
        <taxon>Viridiplantae</taxon>
        <taxon>Streptophyta</taxon>
        <taxon>Embryophyta</taxon>
        <taxon>Tracheophyta</taxon>
        <taxon>Spermatophyta</taxon>
        <taxon>Magnoliopsida</taxon>
        <taxon>Nymphaeales</taxon>
        <taxon>Nymphaeaceae</taxon>
        <taxon>Nymphaea</taxon>
    </lineage>
</organism>
<dbReference type="EMBL" id="LR721780">
    <property type="protein sequence ID" value="VVW05196.1"/>
    <property type="molecule type" value="Genomic_DNA"/>
</dbReference>
<dbReference type="Gramene" id="NC2G0034770.1">
    <property type="protein sequence ID" value="NC2G0034770.1:cds"/>
    <property type="gene ID" value="NC2G0034770"/>
</dbReference>
<gene>
    <name evidence="1" type="ORF">NYM_LOCUS12459</name>
</gene>